<organism evidence="4 5">
    <name type="scientific">Iamia majanohamensis</name>
    <dbReference type="NCBI Taxonomy" id="467976"/>
    <lineage>
        <taxon>Bacteria</taxon>
        <taxon>Bacillati</taxon>
        <taxon>Actinomycetota</taxon>
        <taxon>Acidimicrobiia</taxon>
        <taxon>Acidimicrobiales</taxon>
        <taxon>Iamiaceae</taxon>
        <taxon>Iamia</taxon>
    </lineage>
</organism>
<evidence type="ECO:0000256" key="2">
    <source>
        <dbReference type="SAM" id="Phobius"/>
    </source>
</evidence>
<dbReference type="KEGG" id="ima:PO878_02620"/>
<dbReference type="Pfam" id="PF14376">
    <property type="entry name" value="Haem_bd"/>
    <property type="match status" value="1"/>
</dbReference>
<gene>
    <name evidence="4" type="ORF">PO878_02620</name>
</gene>
<protein>
    <submittedName>
        <fullName evidence="4">Heme-binding domain-containing protein</fullName>
    </submittedName>
</protein>
<dbReference type="EMBL" id="CP116942">
    <property type="protein sequence ID" value="WCO67614.1"/>
    <property type="molecule type" value="Genomic_DNA"/>
</dbReference>
<dbReference type="SMART" id="SM01235">
    <property type="entry name" value="Haem_bd"/>
    <property type="match status" value="1"/>
</dbReference>
<keyword evidence="2" id="KW-0472">Membrane</keyword>
<evidence type="ECO:0000256" key="1">
    <source>
        <dbReference type="SAM" id="MobiDB-lite"/>
    </source>
</evidence>
<dbReference type="RefSeq" id="WP_272737135.1">
    <property type="nucleotide sequence ID" value="NZ_CP116942.1"/>
</dbReference>
<feature type="region of interest" description="Disordered" evidence="1">
    <location>
        <begin position="93"/>
        <end position="119"/>
    </location>
</feature>
<feature type="domain" description="Haem-binding" evidence="3">
    <location>
        <begin position="19"/>
        <end position="146"/>
    </location>
</feature>
<name>A0AAF0BWM4_9ACTN</name>
<feature type="compositionally biased region" description="Acidic residues" evidence="1">
    <location>
        <begin position="97"/>
        <end position="113"/>
    </location>
</feature>
<dbReference type="InterPro" id="IPR025992">
    <property type="entry name" value="Haem-bd"/>
</dbReference>
<accession>A0AAF0BWM4</accession>
<evidence type="ECO:0000313" key="5">
    <source>
        <dbReference type="Proteomes" id="UP001216390"/>
    </source>
</evidence>
<keyword evidence="2" id="KW-0812">Transmembrane</keyword>
<evidence type="ECO:0000259" key="3">
    <source>
        <dbReference type="SMART" id="SM01235"/>
    </source>
</evidence>
<keyword evidence="5" id="KW-1185">Reference proteome</keyword>
<reference evidence="4" key="1">
    <citation type="submission" date="2023-01" db="EMBL/GenBank/DDBJ databases">
        <title>The diversity of Class Acidimicrobiia in South China Sea sediment environments and the proposal of Iamia marina sp. nov., a novel species of the genus Iamia.</title>
        <authorList>
            <person name="He Y."/>
            <person name="Tian X."/>
        </authorList>
    </citation>
    <scope>NUCLEOTIDE SEQUENCE</scope>
    <source>
        <strain evidence="4">DSM 19957</strain>
    </source>
</reference>
<sequence>MARRPGLRRVVLVGGGVVVAAFLAIQLVPYGWSHPNPPVVRDAPWPDEESAAIARTSCYDCHSNETDWPAYSYVAPMSWLVRSDVEEGRDELNLSDWDADADEADDAAEEVEEGSMPPSQYTRIHRDARLTDDERATLVAALEQMAGDDG</sequence>
<dbReference type="AlphaFoldDB" id="A0AAF0BWM4"/>
<proteinExistence type="predicted"/>
<keyword evidence="2" id="KW-1133">Transmembrane helix</keyword>
<feature type="transmembrane region" description="Helical" evidence="2">
    <location>
        <begin position="12"/>
        <end position="32"/>
    </location>
</feature>
<evidence type="ECO:0000313" key="4">
    <source>
        <dbReference type="EMBL" id="WCO67614.1"/>
    </source>
</evidence>
<dbReference type="Proteomes" id="UP001216390">
    <property type="component" value="Chromosome"/>
</dbReference>